<feature type="domain" description="Major facilitator superfamily (MFS) profile" evidence="7">
    <location>
        <begin position="70"/>
        <end position="457"/>
    </location>
</feature>
<keyword evidence="3 6" id="KW-1133">Transmembrane helix</keyword>
<feature type="transmembrane region" description="Helical" evidence="6">
    <location>
        <begin position="195"/>
        <end position="216"/>
    </location>
</feature>
<proteinExistence type="predicted"/>
<feature type="transmembrane region" description="Helical" evidence="6">
    <location>
        <begin position="370"/>
        <end position="389"/>
    </location>
</feature>
<keyword evidence="4 6" id="KW-0472">Membrane</keyword>
<evidence type="ECO:0000313" key="9">
    <source>
        <dbReference type="Proteomes" id="UP000323876"/>
    </source>
</evidence>
<reference evidence="8 9" key="1">
    <citation type="submission" date="2019-09" db="EMBL/GenBank/DDBJ databases">
        <authorList>
            <person name="Wang X."/>
        </authorList>
    </citation>
    <scope>NUCLEOTIDE SEQUENCE [LARGE SCALE GENOMIC DNA]</scope>
    <source>
        <strain evidence="8 9">CICC 11023</strain>
    </source>
</reference>
<feature type="transmembrane region" description="Helical" evidence="6">
    <location>
        <begin position="108"/>
        <end position="129"/>
    </location>
</feature>
<feature type="transmembrane region" description="Helical" evidence="6">
    <location>
        <begin position="278"/>
        <end position="303"/>
    </location>
</feature>
<keyword evidence="9" id="KW-1185">Reference proteome</keyword>
<feature type="transmembrane region" description="Helical" evidence="6">
    <location>
        <begin position="161"/>
        <end position="183"/>
    </location>
</feature>
<feature type="transmembrane region" description="Helical" evidence="6">
    <location>
        <begin position="228"/>
        <end position="249"/>
    </location>
</feature>
<dbReference type="AlphaFoldDB" id="A0A5N0DXF4"/>
<evidence type="ECO:0000256" key="1">
    <source>
        <dbReference type="ARBA" id="ARBA00004651"/>
    </source>
</evidence>
<dbReference type="PANTHER" id="PTHR23508">
    <property type="entry name" value="CARBOXYLIC ACID TRANSPORTER PROTEIN HOMOLOG"/>
    <property type="match status" value="1"/>
</dbReference>
<dbReference type="PROSITE" id="PS50850">
    <property type="entry name" value="MFS"/>
    <property type="match status" value="1"/>
</dbReference>
<comment type="caution">
    <text evidence="8">The sequence shown here is derived from an EMBL/GenBank/DDBJ whole genome shotgun (WGS) entry which is preliminary data.</text>
</comment>
<gene>
    <name evidence="8" type="ORF">F3087_40670</name>
</gene>
<dbReference type="Pfam" id="PF07690">
    <property type="entry name" value="MFS_1"/>
    <property type="match status" value="1"/>
</dbReference>
<dbReference type="OrthoDB" id="9787026at2"/>
<dbReference type="InterPro" id="IPR020846">
    <property type="entry name" value="MFS_dom"/>
</dbReference>
<evidence type="ECO:0000256" key="3">
    <source>
        <dbReference type="ARBA" id="ARBA00022989"/>
    </source>
</evidence>
<evidence type="ECO:0000256" key="6">
    <source>
        <dbReference type="SAM" id="Phobius"/>
    </source>
</evidence>
<comment type="subcellular location">
    <subcellularLocation>
        <location evidence="1">Cell membrane</location>
        <topology evidence="1">Multi-pass membrane protein</topology>
    </subcellularLocation>
</comment>
<evidence type="ECO:0000259" key="7">
    <source>
        <dbReference type="PROSITE" id="PS50850"/>
    </source>
</evidence>
<dbReference type="PANTHER" id="PTHR23508:SF10">
    <property type="entry name" value="CARBOXYLIC ACID TRANSPORTER PROTEIN HOMOLOG"/>
    <property type="match status" value="1"/>
</dbReference>
<evidence type="ECO:0000256" key="5">
    <source>
        <dbReference type="SAM" id="MobiDB-lite"/>
    </source>
</evidence>
<evidence type="ECO:0000256" key="4">
    <source>
        <dbReference type="ARBA" id="ARBA00023136"/>
    </source>
</evidence>
<name>A0A5N0DXF4_9NOCA</name>
<organism evidence="8 9">
    <name type="scientific">Nocardia colli</name>
    <dbReference type="NCBI Taxonomy" id="2545717"/>
    <lineage>
        <taxon>Bacteria</taxon>
        <taxon>Bacillati</taxon>
        <taxon>Actinomycetota</taxon>
        <taxon>Actinomycetes</taxon>
        <taxon>Mycobacteriales</taxon>
        <taxon>Nocardiaceae</taxon>
        <taxon>Nocardia</taxon>
    </lineage>
</organism>
<feature type="transmembrane region" description="Helical" evidence="6">
    <location>
        <begin position="70"/>
        <end position="96"/>
    </location>
</feature>
<evidence type="ECO:0000313" key="8">
    <source>
        <dbReference type="EMBL" id="KAA8880634.1"/>
    </source>
</evidence>
<keyword evidence="2 6" id="KW-0812">Transmembrane</keyword>
<feature type="compositionally biased region" description="Low complexity" evidence="5">
    <location>
        <begin position="1"/>
        <end position="12"/>
    </location>
</feature>
<dbReference type="InterPro" id="IPR036259">
    <property type="entry name" value="MFS_trans_sf"/>
</dbReference>
<dbReference type="Proteomes" id="UP000323876">
    <property type="component" value="Unassembled WGS sequence"/>
</dbReference>
<evidence type="ECO:0000256" key="2">
    <source>
        <dbReference type="ARBA" id="ARBA00022692"/>
    </source>
</evidence>
<dbReference type="Gene3D" id="1.20.1250.20">
    <property type="entry name" value="MFS general substrate transporter like domains"/>
    <property type="match status" value="2"/>
</dbReference>
<sequence>MRSTCSPPSARSSRQRRNKTPLHQSPMAISRRGLPVHNIETPSDPHPEPRTPGLPAGPWYRQVSRTGWQALTVAGFAWTFEVFDVVTLALTIPALIHDFGSSKAQLGSVATVQAVGLIIGGIAGGWIAERIGRTKALSYAVALYAVLTGLTALAPSLEWVAALRFSAGLGMGATWSAGAPLVAETWPAAHRGKGGALMQGGIPIGNLLALAAVAVVDHLAGGLDDGGWRWMFALGALPLILAVYVRITTAESPLWVSRKPADRQHMVRTLLRRDRGPLLLTLAFTFCLQYLFWAVATFLPTYLQEIDHLTLGKSLVFLIVQQLGAILGFIGFGAVADRWGRKPTFLTYLAVSVFAIGLLITVAAHPLVLGAAFLAGIGVSGVSAGIIPWTAEMMYRSPVRALAMGFTYNGGRVGGAIAPFIVGALAVSTTGFRLGLGTAIVAAIGAMVLMGVSRETKGKDLVHQ</sequence>
<accession>A0A5N0DXF4</accession>
<protein>
    <submittedName>
        <fullName evidence="8">MFS transporter</fullName>
    </submittedName>
</protein>
<feature type="transmembrane region" description="Helical" evidence="6">
    <location>
        <begin position="315"/>
        <end position="336"/>
    </location>
</feature>
<feature type="transmembrane region" description="Helical" evidence="6">
    <location>
        <begin position="401"/>
        <end position="426"/>
    </location>
</feature>
<dbReference type="InterPro" id="IPR011701">
    <property type="entry name" value="MFS"/>
</dbReference>
<dbReference type="SUPFAM" id="SSF103473">
    <property type="entry name" value="MFS general substrate transporter"/>
    <property type="match status" value="1"/>
</dbReference>
<feature type="transmembrane region" description="Helical" evidence="6">
    <location>
        <begin position="432"/>
        <end position="452"/>
    </location>
</feature>
<dbReference type="EMBL" id="VXLC01000032">
    <property type="protein sequence ID" value="KAA8880634.1"/>
    <property type="molecule type" value="Genomic_DNA"/>
</dbReference>
<feature type="region of interest" description="Disordered" evidence="5">
    <location>
        <begin position="1"/>
        <end position="57"/>
    </location>
</feature>
<feature type="transmembrane region" description="Helical" evidence="6">
    <location>
        <begin position="136"/>
        <end position="155"/>
    </location>
</feature>
<dbReference type="GO" id="GO:0005886">
    <property type="term" value="C:plasma membrane"/>
    <property type="evidence" value="ECO:0007669"/>
    <property type="project" value="UniProtKB-SubCell"/>
</dbReference>
<dbReference type="GO" id="GO:0046943">
    <property type="term" value="F:carboxylic acid transmembrane transporter activity"/>
    <property type="evidence" value="ECO:0007669"/>
    <property type="project" value="TreeGrafter"/>
</dbReference>
<feature type="transmembrane region" description="Helical" evidence="6">
    <location>
        <begin position="345"/>
        <end position="364"/>
    </location>
</feature>